<dbReference type="AlphaFoldDB" id="A0AAI9D8Q6"/>
<reference evidence="1" key="1">
    <citation type="submission" date="2024-02" db="EMBL/GenBank/DDBJ databases">
        <authorList>
            <consortium name="Clinical and Environmental Microbiology Branch: Whole genome sequencing antimicrobial resistance pathogens in the healthcare setting"/>
        </authorList>
    </citation>
    <scope>NUCLEOTIDE SEQUENCE</scope>
    <source>
        <strain evidence="1">2021GO-0154</strain>
    </source>
</reference>
<name>A0AAI9D8Q6_PROST</name>
<organism evidence="1">
    <name type="scientific">Providencia stuartii</name>
    <dbReference type="NCBI Taxonomy" id="588"/>
    <lineage>
        <taxon>Bacteria</taxon>
        <taxon>Pseudomonadati</taxon>
        <taxon>Pseudomonadota</taxon>
        <taxon>Gammaproteobacteria</taxon>
        <taxon>Enterobacterales</taxon>
        <taxon>Morganellaceae</taxon>
        <taxon>Providencia</taxon>
    </lineage>
</organism>
<gene>
    <name evidence="1" type="ORF">RG298_000175</name>
</gene>
<comment type="caution">
    <text evidence="1">The sequence shown here is derived from an EMBL/GenBank/DDBJ whole genome shotgun (WGS) entry which is preliminary data.</text>
</comment>
<proteinExistence type="predicted"/>
<evidence type="ECO:0000313" key="1">
    <source>
        <dbReference type="EMBL" id="EMJ5132511.1"/>
    </source>
</evidence>
<sequence length="174" mass="20110">MSYIKKTPDFIKVPLSETFVGQAIIDYDTQEIRIPFSAMKDFFSCREFVLNPLLEDELTVRTNLVAAKTTLDSIDIIANEQETCKTLSDIPCSTACKQERENILVFKSDTENFFNVINYIRKYIFNAERENKTTHKLSLKERAQQNAKYHISGEINVYKGDRLIGEFSFADNIK</sequence>
<protein>
    <submittedName>
        <fullName evidence="1">Uncharacterized protein</fullName>
    </submittedName>
</protein>
<dbReference type="EMBL" id="ABMABF030000001">
    <property type="protein sequence ID" value="EMJ5132511.1"/>
    <property type="molecule type" value="Genomic_DNA"/>
</dbReference>
<accession>A0AAI9D8Q6</accession>